<dbReference type="Pfam" id="PF03372">
    <property type="entry name" value="Exo_endo_phos"/>
    <property type="match status" value="1"/>
</dbReference>
<organism evidence="2">
    <name type="scientific">bioreactor metagenome</name>
    <dbReference type="NCBI Taxonomy" id="1076179"/>
    <lineage>
        <taxon>unclassified sequences</taxon>
        <taxon>metagenomes</taxon>
        <taxon>ecological metagenomes</taxon>
    </lineage>
</organism>
<dbReference type="GO" id="GO:0003824">
    <property type="term" value="F:catalytic activity"/>
    <property type="evidence" value="ECO:0007669"/>
    <property type="project" value="InterPro"/>
</dbReference>
<dbReference type="AlphaFoldDB" id="A0A645JY56"/>
<dbReference type="EMBL" id="VSSQ01144384">
    <property type="protein sequence ID" value="MPN64043.1"/>
    <property type="molecule type" value="Genomic_DNA"/>
</dbReference>
<comment type="caution">
    <text evidence="2">The sequence shown here is derived from an EMBL/GenBank/DDBJ whole genome shotgun (WGS) entry which is preliminary data.</text>
</comment>
<protein>
    <recommendedName>
        <fullName evidence="1">Endonuclease/exonuclease/phosphatase domain-containing protein</fullName>
    </recommendedName>
</protein>
<dbReference type="InterPro" id="IPR005135">
    <property type="entry name" value="Endo/exonuclease/phosphatase"/>
</dbReference>
<sequence>MYAHVNTHLDHISFDAQMNGAEMVMKKAETFAVPTFVTGDFNSPEGEQVYQKMASFLLQDSKYVAENTMNYFTFNNFTDEFASIIDYIFVSKDVRVQTYNVVLDKIEGNYPSDHCPVYCDAEIC</sequence>
<evidence type="ECO:0000259" key="1">
    <source>
        <dbReference type="Pfam" id="PF03372"/>
    </source>
</evidence>
<name>A0A645JY56_9ZZZZ</name>
<dbReference type="Gene3D" id="3.60.10.10">
    <property type="entry name" value="Endonuclease/exonuclease/phosphatase"/>
    <property type="match status" value="1"/>
</dbReference>
<dbReference type="SUPFAM" id="SSF56219">
    <property type="entry name" value="DNase I-like"/>
    <property type="match status" value="1"/>
</dbReference>
<proteinExistence type="predicted"/>
<accession>A0A645JY56</accession>
<evidence type="ECO:0000313" key="2">
    <source>
        <dbReference type="EMBL" id="MPN64043.1"/>
    </source>
</evidence>
<feature type="domain" description="Endonuclease/exonuclease/phosphatase" evidence="1">
    <location>
        <begin position="32"/>
        <end position="114"/>
    </location>
</feature>
<reference evidence="2" key="1">
    <citation type="submission" date="2019-08" db="EMBL/GenBank/DDBJ databases">
        <authorList>
            <person name="Kucharzyk K."/>
            <person name="Murdoch R.W."/>
            <person name="Higgins S."/>
            <person name="Loffler F."/>
        </authorList>
    </citation>
    <scope>NUCLEOTIDE SEQUENCE</scope>
</reference>
<dbReference type="InterPro" id="IPR036691">
    <property type="entry name" value="Endo/exonu/phosph_ase_sf"/>
</dbReference>
<gene>
    <name evidence="2" type="ORF">SDC9_211814</name>
</gene>